<dbReference type="Gene3D" id="1.20.1250.20">
    <property type="entry name" value="MFS general substrate transporter like domains"/>
    <property type="match status" value="2"/>
</dbReference>
<evidence type="ECO:0000256" key="3">
    <source>
        <dbReference type="ARBA" id="ARBA00022475"/>
    </source>
</evidence>
<evidence type="ECO:0000256" key="5">
    <source>
        <dbReference type="ARBA" id="ARBA00022989"/>
    </source>
</evidence>
<feature type="transmembrane region" description="Helical" evidence="7">
    <location>
        <begin position="258"/>
        <end position="279"/>
    </location>
</feature>
<keyword evidence="2" id="KW-0813">Transport</keyword>
<keyword evidence="6 7" id="KW-0472">Membrane</keyword>
<feature type="transmembrane region" description="Helical" evidence="7">
    <location>
        <begin position="291"/>
        <end position="311"/>
    </location>
</feature>
<name>A0A921K856_9MICC</name>
<dbReference type="AlphaFoldDB" id="A0A921K856"/>
<feature type="transmembrane region" description="Helical" evidence="7">
    <location>
        <begin position="345"/>
        <end position="364"/>
    </location>
</feature>
<evidence type="ECO:0000313" key="10">
    <source>
        <dbReference type="Proteomes" id="UP000703315"/>
    </source>
</evidence>
<dbReference type="RefSeq" id="WP_303908064.1">
    <property type="nucleotide sequence ID" value="NZ_DYXC01000143.1"/>
</dbReference>
<feature type="transmembrane region" description="Helical" evidence="7">
    <location>
        <begin position="412"/>
        <end position="432"/>
    </location>
</feature>
<evidence type="ECO:0000256" key="1">
    <source>
        <dbReference type="ARBA" id="ARBA00004651"/>
    </source>
</evidence>
<feature type="transmembrane region" description="Helical" evidence="7">
    <location>
        <begin position="173"/>
        <end position="191"/>
    </location>
</feature>
<dbReference type="PANTHER" id="PTHR43045">
    <property type="entry name" value="SHIKIMATE TRANSPORTER"/>
    <property type="match status" value="1"/>
</dbReference>
<sequence>MTSVEENIEKKPLNDSTASDPRELRKVIISSFLGTTIEYYDFLLYATASGLVFSQVFFSDLPAWAAAMVSFGTLAVGYVARPLGGVIFGHFGDRLGRKKMLLLSMWIMGVASVLIGCLPTTDQIGPIAGVLLVMLRAAQGIAIGGEWGGAVLMSAEHSGAAQRGFSASWTNSGAPAGSVLGTLMFGLFATMPEDAFYSYGWRFPFLLSAVLLIVGLFVRHSVSESPVFLKAMEEKKDKPRPKAPLVQILKNPGTVLKIAVAFMANPAISILFPTVGIMFAVDAGVGQSDLLFVMSCAMFVQIFTIPAFAALSDRVGRKRIMGWSLVVAAVWVVAFFPVLATANLVLISVMYFIGLPIIHAALIGPLPSFISEQFSTEERYTGLSLGYQLSSVLGGFTPLIITALMGPSMETTWATVFLVAVFLTSAAILMTLKERRNQELAHV</sequence>
<keyword evidence="5 7" id="KW-1133">Transmembrane helix</keyword>
<feature type="transmembrane region" description="Helical" evidence="7">
    <location>
        <begin position="127"/>
        <end position="152"/>
    </location>
</feature>
<dbReference type="GO" id="GO:0005886">
    <property type="term" value="C:plasma membrane"/>
    <property type="evidence" value="ECO:0007669"/>
    <property type="project" value="UniProtKB-SubCell"/>
</dbReference>
<evidence type="ECO:0000256" key="6">
    <source>
        <dbReference type="ARBA" id="ARBA00023136"/>
    </source>
</evidence>
<organism evidence="9 10">
    <name type="scientific">Enteractinococcus helveticum</name>
    <dbReference type="NCBI Taxonomy" id="1837282"/>
    <lineage>
        <taxon>Bacteria</taxon>
        <taxon>Bacillati</taxon>
        <taxon>Actinomycetota</taxon>
        <taxon>Actinomycetes</taxon>
        <taxon>Micrococcales</taxon>
        <taxon>Micrococcaceae</taxon>
    </lineage>
</organism>
<evidence type="ECO:0000256" key="4">
    <source>
        <dbReference type="ARBA" id="ARBA00022692"/>
    </source>
</evidence>
<gene>
    <name evidence="9" type="ORF">K8V32_12635</name>
</gene>
<dbReference type="Proteomes" id="UP000703315">
    <property type="component" value="Unassembled WGS sequence"/>
</dbReference>
<reference evidence="9" key="1">
    <citation type="journal article" date="2021" name="PeerJ">
        <title>Extensive microbial diversity within the chicken gut microbiome revealed by metagenomics and culture.</title>
        <authorList>
            <person name="Gilroy R."/>
            <person name="Ravi A."/>
            <person name="Getino M."/>
            <person name="Pursley I."/>
            <person name="Horton D.L."/>
            <person name="Alikhan N.F."/>
            <person name="Baker D."/>
            <person name="Gharbi K."/>
            <person name="Hall N."/>
            <person name="Watson M."/>
            <person name="Adriaenssens E.M."/>
            <person name="Foster-Nyarko E."/>
            <person name="Jarju S."/>
            <person name="Secka A."/>
            <person name="Antonio M."/>
            <person name="Oren A."/>
            <person name="Chaudhuri R.R."/>
            <person name="La Ragione R."/>
            <person name="Hildebrand F."/>
            <person name="Pallen M.J."/>
        </authorList>
    </citation>
    <scope>NUCLEOTIDE SEQUENCE</scope>
    <source>
        <strain evidence="9">ChiHjej13B12-14962</strain>
    </source>
</reference>
<evidence type="ECO:0000256" key="2">
    <source>
        <dbReference type="ARBA" id="ARBA00022448"/>
    </source>
</evidence>
<evidence type="ECO:0000256" key="7">
    <source>
        <dbReference type="SAM" id="Phobius"/>
    </source>
</evidence>
<proteinExistence type="predicted"/>
<dbReference type="EMBL" id="DYXC01000143">
    <property type="protein sequence ID" value="HJF15620.1"/>
    <property type="molecule type" value="Genomic_DNA"/>
</dbReference>
<dbReference type="GO" id="GO:0022857">
    <property type="term" value="F:transmembrane transporter activity"/>
    <property type="evidence" value="ECO:0007669"/>
    <property type="project" value="InterPro"/>
</dbReference>
<feature type="transmembrane region" description="Helical" evidence="7">
    <location>
        <begin position="64"/>
        <end position="88"/>
    </location>
</feature>
<evidence type="ECO:0000259" key="8">
    <source>
        <dbReference type="PROSITE" id="PS50850"/>
    </source>
</evidence>
<feature type="transmembrane region" description="Helical" evidence="7">
    <location>
        <begin position="320"/>
        <end position="339"/>
    </location>
</feature>
<dbReference type="PROSITE" id="PS50850">
    <property type="entry name" value="MFS"/>
    <property type="match status" value="1"/>
</dbReference>
<dbReference type="PANTHER" id="PTHR43045:SF1">
    <property type="entry name" value="SHIKIMATE TRANSPORTER"/>
    <property type="match status" value="1"/>
</dbReference>
<keyword evidence="4 7" id="KW-0812">Transmembrane</keyword>
<comment type="caution">
    <text evidence="9">The sequence shown here is derived from an EMBL/GenBank/DDBJ whole genome shotgun (WGS) entry which is preliminary data.</text>
</comment>
<protein>
    <submittedName>
        <fullName evidence="9">MHS family MFS transporter</fullName>
    </submittedName>
</protein>
<dbReference type="InterPro" id="IPR011701">
    <property type="entry name" value="MFS"/>
</dbReference>
<dbReference type="SUPFAM" id="SSF103473">
    <property type="entry name" value="MFS general substrate transporter"/>
    <property type="match status" value="1"/>
</dbReference>
<feature type="domain" description="Major facilitator superfamily (MFS) profile" evidence="8">
    <location>
        <begin position="27"/>
        <end position="438"/>
    </location>
</feature>
<dbReference type="InterPro" id="IPR036259">
    <property type="entry name" value="MFS_trans_sf"/>
</dbReference>
<feature type="transmembrane region" description="Helical" evidence="7">
    <location>
        <begin position="203"/>
        <end position="222"/>
    </location>
</feature>
<keyword evidence="3" id="KW-1003">Cell membrane</keyword>
<comment type="subcellular location">
    <subcellularLocation>
        <location evidence="1">Cell membrane</location>
        <topology evidence="1">Multi-pass membrane protein</topology>
    </subcellularLocation>
</comment>
<feature type="transmembrane region" description="Helical" evidence="7">
    <location>
        <begin position="100"/>
        <end position="121"/>
    </location>
</feature>
<dbReference type="Pfam" id="PF07690">
    <property type="entry name" value="MFS_1"/>
    <property type="match status" value="1"/>
</dbReference>
<reference evidence="9" key="2">
    <citation type="submission" date="2021-09" db="EMBL/GenBank/DDBJ databases">
        <authorList>
            <person name="Gilroy R."/>
        </authorList>
    </citation>
    <scope>NUCLEOTIDE SEQUENCE</scope>
    <source>
        <strain evidence="9">ChiHjej13B12-14962</strain>
    </source>
</reference>
<dbReference type="CDD" id="cd17369">
    <property type="entry name" value="MFS_ShiA_like"/>
    <property type="match status" value="1"/>
</dbReference>
<accession>A0A921K856</accession>
<feature type="transmembrane region" description="Helical" evidence="7">
    <location>
        <begin position="385"/>
        <end position="406"/>
    </location>
</feature>
<evidence type="ECO:0000313" key="9">
    <source>
        <dbReference type="EMBL" id="HJF15620.1"/>
    </source>
</evidence>
<dbReference type="InterPro" id="IPR020846">
    <property type="entry name" value="MFS_dom"/>
</dbReference>